<dbReference type="NCBIfam" id="TIGR01409">
    <property type="entry name" value="TAT_signal_seq"/>
    <property type="match status" value="1"/>
</dbReference>
<dbReference type="Proteomes" id="UP000319817">
    <property type="component" value="Chromosome"/>
</dbReference>
<keyword evidence="5" id="KW-1185">Reference proteome</keyword>
<accession>A0A517NSY9</accession>
<organism evidence="4 5">
    <name type="scientific">Stieleria marina</name>
    <dbReference type="NCBI Taxonomy" id="1930275"/>
    <lineage>
        <taxon>Bacteria</taxon>
        <taxon>Pseudomonadati</taxon>
        <taxon>Planctomycetota</taxon>
        <taxon>Planctomycetia</taxon>
        <taxon>Pirellulales</taxon>
        <taxon>Pirellulaceae</taxon>
        <taxon>Stieleria</taxon>
    </lineage>
</organism>
<dbReference type="InterPro" id="IPR050463">
    <property type="entry name" value="Gfo/Idh/MocA_oxidrdct_glycsds"/>
</dbReference>
<proteinExistence type="predicted"/>
<feature type="domain" description="GFO/IDH/MocA-like oxidoreductase" evidence="3">
    <location>
        <begin position="229"/>
        <end position="362"/>
    </location>
</feature>
<evidence type="ECO:0000256" key="1">
    <source>
        <dbReference type="SAM" id="MobiDB-lite"/>
    </source>
</evidence>
<protein>
    <submittedName>
        <fullName evidence="4">Putative oxidoreductase</fullName>
    </submittedName>
</protein>
<dbReference type="EMBL" id="CP036526">
    <property type="protein sequence ID" value="QDT10226.1"/>
    <property type="molecule type" value="Genomic_DNA"/>
</dbReference>
<dbReference type="PANTHER" id="PTHR43818:SF5">
    <property type="entry name" value="OXIDOREDUCTASE FAMILY PROTEIN"/>
    <property type="match status" value="1"/>
</dbReference>
<evidence type="ECO:0000313" key="4">
    <source>
        <dbReference type="EMBL" id="QDT10226.1"/>
    </source>
</evidence>
<dbReference type="AlphaFoldDB" id="A0A517NSY9"/>
<dbReference type="Gene3D" id="3.40.50.720">
    <property type="entry name" value="NAD(P)-binding Rossmann-like Domain"/>
    <property type="match status" value="1"/>
</dbReference>
<dbReference type="GO" id="GO:0000166">
    <property type="term" value="F:nucleotide binding"/>
    <property type="evidence" value="ECO:0007669"/>
    <property type="project" value="InterPro"/>
</dbReference>
<gene>
    <name evidence="4" type="ORF">K239x_21820</name>
</gene>
<dbReference type="Gene3D" id="3.30.360.10">
    <property type="entry name" value="Dihydrodipicolinate Reductase, domain 2"/>
    <property type="match status" value="1"/>
</dbReference>
<dbReference type="PROSITE" id="PS51318">
    <property type="entry name" value="TAT"/>
    <property type="match status" value="1"/>
</dbReference>
<feature type="compositionally biased region" description="Polar residues" evidence="1">
    <location>
        <begin position="1"/>
        <end position="25"/>
    </location>
</feature>
<dbReference type="InterPro" id="IPR019546">
    <property type="entry name" value="TAT_signal_bac_arc"/>
</dbReference>
<name>A0A517NSY9_9BACT</name>
<feature type="domain" description="Gfo/Idh/MocA-like oxidoreductase N-terminal" evidence="2">
    <location>
        <begin position="85"/>
        <end position="206"/>
    </location>
</feature>
<feature type="region of interest" description="Disordered" evidence="1">
    <location>
        <begin position="1"/>
        <end position="47"/>
    </location>
</feature>
<dbReference type="InterPro" id="IPR036291">
    <property type="entry name" value="NAD(P)-bd_dom_sf"/>
</dbReference>
<dbReference type="OrthoDB" id="253515at2"/>
<dbReference type="SUPFAM" id="SSF51735">
    <property type="entry name" value="NAD(P)-binding Rossmann-fold domains"/>
    <property type="match status" value="1"/>
</dbReference>
<dbReference type="Pfam" id="PF22725">
    <property type="entry name" value="GFO_IDH_MocA_C3"/>
    <property type="match status" value="1"/>
</dbReference>
<dbReference type="PANTHER" id="PTHR43818">
    <property type="entry name" value="BCDNA.GH03377"/>
    <property type="match status" value="1"/>
</dbReference>
<dbReference type="InterPro" id="IPR000683">
    <property type="entry name" value="Gfo/Idh/MocA-like_OxRdtase_N"/>
</dbReference>
<dbReference type="InterPro" id="IPR006311">
    <property type="entry name" value="TAT_signal"/>
</dbReference>
<evidence type="ECO:0000259" key="2">
    <source>
        <dbReference type="Pfam" id="PF01408"/>
    </source>
</evidence>
<dbReference type="InterPro" id="IPR055170">
    <property type="entry name" value="GFO_IDH_MocA-like_dom"/>
</dbReference>
<evidence type="ECO:0000259" key="3">
    <source>
        <dbReference type="Pfam" id="PF22725"/>
    </source>
</evidence>
<sequence>MPNSQSPKNTSPTNKSSRPESSSAALPNDAPQHPSSDQPSQTTSQPTRRNFLKAGTAASAVVASGLGATRAVRGAEPVDVSKDYVRIGLVGAGGRGGGAMNDTLTINDKIRVVAIADVDEKKPANLRKGIARYEEKVAIDDSKLHTGIDSYKRILDDSEIDLVLFATPPGFRPQYVAEAVDAGKHVFAEKPTCVDPAGYKTCLWAHAKAEANKTSIVTGTQYRRQANYVEAIKRIHDGEIGDIVSSQMRYCSTGIWYKNRIEGMSDTQYQLYNWMHFVWLSGDQIAEQAVHNIDTMNWVMGGPPVSAYGSGGRFTRPDDSEMWDNVEVDFMYSGNRPCSFMCRQIPNTKGETSNVIYGTKGTCTIHGGNKGASISDREGNETWSMKGDIGAAYKQEHKDLVDSILNNEPIVELKQTADSSLTAILGRMAAYTGQNVDWEFVSEKSELSLFPEDFDMDAELESPGYAVPGKTKLI</sequence>
<feature type="compositionally biased region" description="Low complexity" evidence="1">
    <location>
        <begin position="31"/>
        <end position="47"/>
    </location>
</feature>
<reference evidence="4 5" key="1">
    <citation type="submission" date="2019-02" db="EMBL/GenBank/DDBJ databases">
        <title>Deep-cultivation of Planctomycetes and their phenomic and genomic characterization uncovers novel biology.</title>
        <authorList>
            <person name="Wiegand S."/>
            <person name="Jogler M."/>
            <person name="Boedeker C."/>
            <person name="Pinto D."/>
            <person name="Vollmers J."/>
            <person name="Rivas-Marin E."/>
            <person name="Kohn T."/>
            <person name="Peeters S.H."/>
            <person name="Heuer A."/>
            <person name="Rast P."/>
            <person name="Oberbeckmann S."/>
            <person name="Bunk B."/>
            <person name="Jeske O."/>
            <person name="Meyerdierks A."/>
            <person name="Storesund J.E."/>
            <person name="Kallscheuer N."/>
            <person name="Luecker S."/>
            <person name="Lage O.M."/>
            <person name="Pohl T."/>
            <person name="Merkel B.J."/>
            <person name="Hornburger P."/>
            <person name="Mueller R.-W."/>
            <person name="Bruemmer F."/>
            <person name="Labrenz M."/>
            <person name="Spormann A.M."/>
            <person name="Op den Camp H."/>
            <person name="Overmann J."/>
            <person name="Amann R."/>
            <person name="Jetten M.S.M."/>
            <person name="Mascher T."/>
            <person name="Medema M.H."/>
            <person name="Devos D.P."/>
            <person name="Kaster A.-K."/>
            <person name="Ovreas L."/>
            <person name="Rohde M."/>
            <person name="Galperin M.Y."/>
            <person name="Jogler C."/>
        </authorList>
    </citation>
    <scope>NUCLEOTIDE SEQUENCE [LARGE SCALE GENOMIC DNA]</scope>
    <source>
        <strain evidence="4 5">K23_9</strain>
    </source>
</reference>
<dbReference type="Pfam" id="PF01408">
    <property type="entry name" value="GFO_IDH_MocA"/>
    <property type="match status" value="1"/>
</dbReference>
<evidence type="ECO:0000313" key="5">
    <source>
        <dbReference type="Proteomes" id="UP000319817"/>
    </source>
</evidence>
<dbReference type="RefSeq" id="WP_145417735.1">
    <property type="nucleotide sequence ID" value="NZ_CP036526.1"/>
</dbReference>
<dbReference type="SUPFAM" id="SSF55347">
    <property type="entry name" value="Glyceraldehyde-3-phosphate dehydrogenase-like, C-terminal domain"/>
    <property type="match status" value="1"/>
</dbReference>